<sequence>MANNSCNDIAFLRQAIVQAHRSTPVPSAYCVGAVLVSGDDEPRVLATGYSRELPGNTHAEECALLKYAQANPKDNALTNATMYTTMEPCSTRLSGNTPCTERIIRAGLARVVLGVKEPDNFVQCEGVRLLQAAGIRVDYLAGFEQECLAPNSHILNVPTNSASLPSTA</sequence>
<dbReference type="InterPro" id="IPR016193">
    <property type="entry name" value="Cytidine_deaminase-like"/>
</dbReference>
<dbReference type="AlphaFoldDB" id="A0A9W8E5U2"/>
<dbReference type="PROSITE" id="PS51747">
    <property type="entry name" value="CYT_DCMP_DEAMINASES_2"/>
    <property type="match status" value="1"/>
</dbReference>
<feature type="domain" description="CMP/dCMP-type deaminase" evidence="1">
    <location>
        <begin position="6"/>
        <end position="137"/>
    </location>
</feature>
<dbReference type="Proteomes" id="UP001150925">
    <property type="component" value="Unassembled WGS sequence"/>
</dbReference>
<proteinExistence type="predicted"/>
<dbReference type="EMBL" id="JANBPY010001204">
    <property type="protein sequence ID" value="KAJ1961101.1"/>
    <property type="molecule type" value="Genomic_DNA"/>
</dbReference>
<evidence type="ECO:0000259" key="1">
    <source>
        <dbReference type="PROSITE" id="PS51747"/>
    </source>
</evidence>
<evidence type="ECO:0000313" key="3">
    <source>
        <dbReference type="Proteomes" id="UP001150925"/>
    </source>
</evidence>
<accession>A0A9W8E5U2</accession>
<dbReference type="InterPro" id="IPR002125">
    <property type="entry name" value="CMP_dCMP_dom"/>
</dbReference>
<dbReference type="OrthoDB" id="252265at2759"/>
<evidence type="ECO:0000313" key="2">
    <source>
        <dbReference type="EMBL" id="KAJ1961101.1"/>
    </source>
</evidence>
<dbReference type="GO" id="GO:0006139">
    <property type="term" value="P:nucleobase-containing compound metabolic process"/>
    <property type="evidence" value="ECO:0007669"/>
    <property type="project" value="UniProtKB-ARBA"/>
</dbReference>
<gene>
    <name evidence="2" type="ORF">IWQ62_003987</name>
</gene>
<name>A0A9W8E5U2_9FUNG</name>
<comment type="caution">
    <text evidence="2">The sequence shown here is derived from an EMBL/GenBank/DDBJ whole genome shotgun (WGS) entry which is preliminary data.</text>
</comment>
<dbReference type="PANTHER" id="PTHR11079">
    <property type="entry name" value="CYTOSINE DEAMINASE FAMILY MEMBER"/>
    <property type="match status" value="1"/>
</dbReference>
<dbReference type="Gene3D" id="3.40.140.10">
    <property type="entry name" value="Cytidine Deaminase, domain 2"/>
    <property type="match status" value="1"/>
</dbReference>
<keyword evidence="3" id="KW-1185">Reference proteome</keyword>
<dbReference type="SUPFAM" id="SSF53927">
    <property type="entry name" value="Cytidine deaminase-like"/>
    <property type="match status" value="1"/>
</dbReference>
<dbReference type="PANTHER" id="PTHR11079:SF162">
    <property type="entry name" value="RIBOFLAVIN BIOSYNTHESIS PROTEIN PYRD, CHLOROPLASTIC"/>
    <property type="match status" value="1"/>
</dbReference>
<dbReference type="Pfam" id="PF18785">
    <property type="entry name" value="Inv-AAD"/>
    <property type="match status" value="1"/>
</dbReference>
<organism evidence="2 3">
    <name type="scientific">Dispira parvispora</name>
    <dbReference type="NCBI Taxonomy" id="1520584"/>
    <lineage>
        <taxon>Eukaryota</taxon>
        <taxon>Fungi</taxon>
        <taxon>Fungi incertae sedis</taxon>
        <taxon>Zoopagomycota</taxon>
        <taxon>Kickxellomycotina</taxon>
        <taxon>Dimargaritomycetes</taxon>
        <taxon>Dimargaritales</taxon>
        <taxon>Dimargaritaceae</taxon>
        <taxon>Dispira</taxon>
    </lineage>
</organism>
<dbReference type="GO" id="GO:0008835">
    <property type="term" value="F:diaminohydroxyphosphoribosylaminopyrimidine deaminase activity"/>
    <property type="evidence" value="ECO:0007669"/>
    <property type="project" value="TreeGrafter"/>
</dbReference>
<protein>
    <recommendedName>
        <fullName evidence="1">CMP/dCMP-type deaminase domain-containing protein</fullName>
    </recommendedName>
</protein>
<reference evidence="2" key="1">
    <citation type="submission" date="2022-07" db="EMBL/GenBank/DDBJ databases">
        <title>Phylogenomic reconstructions and comparative analyses of Kickxellomycotina fungi.</title>
        <authorList>
            <person name="Reynolds N.K."/>
            <person name="Stajich J.E."/>
            <person name="Barry K."/>
            <person name="Grigoriev I.V."/>
            <person name="Crous P."/>
            <person name="Smith M.E."/>
        </authorList>
    </citation>
    <scope>NUCLEOTIDE SEQUENCE</scope>
    <source>
        <strain evidence="2">RSA 1196</strain>
    </source>
</reference>